<protein>
    <recommendedName>
        <fullName evidence="2">Retrovirus-related Pol polyprotein from transposon TNT 1-94-like beta-barrel domain-containing protein</fullName>
    </recommendedName>
</protein>
<proteinExistence type="predicted"/>
<feature type="domain" description="Retrovirus-related Pol polyprotein from transposon TNT 1-94-like beta-barrel" evidence="2">
    <location>
        <begin position="100"/>
        <end position="187"/>
    </location>
</feature>
<name>A0A7R8VPV8_TIMDO</name>
<dbReference type="AlphaFoldDB" id="A0A7R8VPV8"/>
<gene>
    <name evidence="3" type="ORF">TDIB3V08_LOCUS8712</name>
</gene>
<reference evidence="3" key="1">
    <citation type="submission" date="2020-11" db="EMBL/GenBank/DDBJ databases">
        <authorList>
            <person name="Tran Van P."/>
        </authorList>
    </citation>
    <scope>NUCLEOTIDE SEQUENCE</scope>
</reference>
<evidence type="ECO:0000313" key="3">
    <source>
        <dbReference type="EMBL" id="CAD7202530.1"/>
    </source>
</evidence>
<organism evidence="3">
    <name type="scientific">Timema douglasi</name>
    <name type="common">Walking stick</name>
    <dbReference type="NCBI Taxonomy" id="61478"/>
    <lineage>
        <taxon>Eukaryota</taxon>
        <taxon>Metazoa</taxon>
        <taxon>Ecdysozoa</taxon>
        <taxon>Arthropoda</taxon>
        <taxon>Hexapoda</taxon>
        <taxon>Insecta</taxon>
        <taxon>Pterygota</taxon>
        <taxon>Neoptera</taxon>
        <taxon>Polyneoptera</taxon>
        <taxon>Phasmatodea</taxon>
        <taxon>Timematodea</taxon>
        <taxon>Timematoidea</taxon>
        <taxon>Timematidae</taxon>
        <taxon>Timema</taxon>
    </lineage>
</organism>
<evidence type="ECO:0000259" key="2">
    <source>
        <dbReference type="Pfam" id="PF22936"/>
    </source>
</evidence>
<accession>A0A7R8VPV8</accession>
<dbReference type="Gene3D" id="3.30.70.3290">
    <property type="match status" value="1"/>
</dbReference>
<dbReference type="Pfam" id="PF22936">
    <property type="entry name" value="Pol_BBD"/>
    <property type="match status" value="1"/>
</dbReference>
<sequence>MAVSNLYPPVQYPVSRGTASLSSLVTWNHEDRFDSPLDLETSEMEGFDTSVDHNFTICLNQERGRMLEGHKLSVAEVEEAEFSLAAITSLEVDYALFTSFYLDSGASEHMICDTYCHLLTNIHNLPSPANIKNAKLVENLKAKKVGDLRASFEMDGKINVIKLGSILIVPALQHNLLTVRRLDSNGCKHITWTYFCDKLRKNFTDTSVIFQDLHVHQHLEIPEKESRGQSHWIQIQRHQVLRFDPGHFQKLSEKQWEYNNVKLSLRTPHERRLTGSVINQHSTMVLTSSSEAGTNTVLVSRDGAESRARPSSGKLRLRDQL</sequence>
<feature type="region of interest" description="Disordered" evidence="1">
    <location>
        <begin position="296"/>
        <end position="321"/>
    </location>
</feature>
<dbReference type="InterPro" id="IPR054722">
    <property type="entry name" value="PolX-like_BBD"/>
</dbReference>
<evidence type="ECO:0000256" key="1">
    <source>
        <dbReference type="SAM" id="MobiDB-lite"/>
    </source>
</evidence>
<dbReference type="EMBL" id="OA569491">
    <property type="protein sequence ID" value="CAD7202530.1"/>
    <property type="molecule type" value="Genomic_DNA"/>
</dbReference>